<protein>
    <submittedName>
        <fullName evidence="1">Uncharacterized protein</fullName>
    </submittedName>
</protein>
<name>A0ABV0PQA2_9TELE</name>
<sequence length="111" mass="13011">MSFMKFKQVKMKEFFPSPTIKLFHRYKHHLPQDCDTTGILKLRDGTTKTYDGIEHSLNYGNYRYPGQGVHIQTNKVTTAVVCDKITVRKCIFLTGFFFLICQYKVSVYVCR</sequence>
<accession>A0ABV0PQA2</accession>
<organism evidence="1 2">
    <name type="scientific">Goodea atripinnis</name>
    <dbReference type="NCBI Taxonomy" id="208336"/>
    <lineage>
        <taxon>Eukaryota</taxon>
        <taxon>Metazoa</taxon>
        <taxon>Chordata</taxon>
        <taxon>Craniata</taxon>
        <taxon>Vertebrata</taxon>
        <taxon>Euteleostomi</taxon>
        <taxon>Actinopterygii</taxon>
        <taxon>Neopterygii</taxon>
        <taxon>Teleostei</taxon>
        <taxon>Neoteleostei</taxon>
        <taxon>Acanthomorphata</taxon>
        <taxon>Ovalentaria</taxon>
        <taxon>Atherinomorphae</taxon>
        <taxon>Cyprinodontiformes</taxon>
        <taxon>Goodeidae</taxon>
        <taxon>Goodea</taxon>
    </lineage>
</organism>
<dbReference type="EMBL" id="JAHRIO010081935">
    <property type="protein sequence ID" value="MEQ2185681.1"/>
    <property type="molecule type" value="Genomic_DNA"/>
</dbReference>
<proteinExistence type="predicted"/>
<dbReference type="Proteomes" id="UP001476798">
    <property type="component" value="Unassembled WGS sequence"/>
</dbReference>
<comment type="caution">
    <text evidence="1">The sequence shown here is derived from an EMBL/GenBank/DDBJ whole genome shotgun (WGS) entry which is preliminary data.</text>
</comment>
<keyword evidence="2" id="KW-1185">Reference proteome</keyword>
<gene>
    <name evidence="1" type="ORF">GOODEAATRI_020807</name>
</gene>
<reference evidence="1 2" key="1">
    <citation type="submission" date="2021-06" db="EMBL/GenBank/DDBJ databases">
        <authorList>
            <person name="Palmer J.M."/>
        </authorList>
    </citation>
    <scope>NUCLEOTIDE SEQUENCE [LARGE SCALE GENOMIC DNA]</scope>
    <source>
        <strain evidence="1 2">GA_2019</strain>
        <tissue evidence="1">Muscle</tissue>
    </source>
</reference>
<evidence type="ECO:0000313" key="1">
    <source>
        <dbReference type="EMBL" id="MEQ2185681.1"/>
    </source>
</evidence>
<evidence type="ECO:0000313" key="2">
    <source>
        <dbReference type="Proteomes" id="UP001476798"/>
    </source>
</evidence>